<evidence type="ECO:0000313" key="2">
    <source>
        <dbReference type="Proteomes" id="UP001150603"/>
    </source>
</evidence>
<evidence type="ECO:0000313" key="1">
    <source>
        <dbReference type="EMBL" id="KAJ1949053.1"/>
    </source>
</evidence>
<dbReference type="Proteomes" id="UP001150603">
    <property type="component" value="Unassembled WGS sequence"/>
</dbReference>
<proteinExistence type="predicted"/>
<accession>A0ACC1JEL7</accession>
<protein>
    <submittedName>
        <fullName evidence="1">Uncharacterized protein</fullName>
    </submittedName>
</protein>
<comment type="caution">
    <text evidence="1">The sequence shown here is derived from an EMBL/GenBank/DDBJ whole genome shotgun (WGS) entry which is preliminary data.</text>
</comment>
<name>A0ACC1JEL7_9FUNG</name>
<gene>
    <name evidence="1" type="ORF">FBU59_001317</name>
</gene>
<dbReference type="EMBL" id="JANBPW010000561">
    <property type="protein sequence ID" value="KAJ1949053.1"/>
    <property type="molecule type" value="Genomic_DNA"/>
</dbReference>
<organism evidence="1 2">
    <name type="scientific">Linderina macrospora</name>
    <dbReference type="NCBI Taxonomy" id="4868"/>
    <lineage>
        <taxon>Eukaryota</taxon>
        <taxon>Fungi</taxon>
        <taxon>Fungi incertae sedis</taxon>
        <taxon>Zoopagomycota</taxon>
        <taxon>Kickxellomycotina</taxon>
        <taxon>Kickxellomycetes</taxon>
        <taxon>Kickxellales</taxon>
        <taxon>Kickxellaceae</taxon>
        <taxon>Linderina</taxon>
    </lineage>
</organism>
<sequence>MPPSSPTQPLLGGTRPTYSATPEPTLSTDPSDSVAAATHKKGTSIETFFHIVCITAGTGILQLPYALKEGGWIGALYIVLAGMISSYTGNMLIRCLYCKQGTRLQSYSDVVEAALGRRGKQIVRALKDFNLLGVVGIYIVLAGVNISALLANSTAGVQNVQLWIAAAAMLVWLVVVLAREIHDVFILSVFGTLTTVVTVVIIVWVGICDAARQKEMPPTKLVDAKMLPISLASICFSFGGNLNWPDLEASMESPKLWSRTLSVATAFIAFIYLCVAVIGYGTYGDHVMSPILLSLPQGLSVVTANVMITAHVLLACPILLTAVFIEAERDLGIGAAHHSPYAERIYRALFRTVMMAAVALCALFVSDFAKFVPILGAVAASMVVFVIPVVCYIILYREQRTFTLWEYAWCALIVCVGLMCLVIGTSEAIGNL</sequence>
<keyword evidence="2" id="KW-1185">Reference proteome</keyword>
<reference evidence="1" key="1">
    <citation type="submission" date="2022-07" db="EMBL/GenBank/DDBJ databases">
        <title>Phylogenomic reconstructions and comparative analyses of Kickxellomycotina fungi.</title>
        <authorList>
            <person name="Reynolds N.K."/>
            <person name="Stajich J.E."/>
            <person name="Barry K."/>
            <person name="Grigoriev I.V."/>
            <person name="Crous P."/>
            <person name="Smith M.E."/>
        </authorList>
    </citation>
    <scope>NUCLEOTIDE SEQUENCE</scope>
    <source>
        <strain evidence="1">NRRL 5244</strain>
    </source>
</reference>